<evidence type="ECO:0000256" key="7">
    <source>
        <dbReference type="ARBA" id="ARBA00023152"/>
    </source>
</evidence>
<comment type="cofactor">
    <cofactor evidence="9">
        <name>Mg(2+)</name>
        <dbReference type="ChEBI" id="CHEBI:18420"/>
    </cofactor>
    <text evidence="9">Binds a second Mg(2+) ion via substrate during catalysis.</text>
</comment>
<dbReference type="GO" id="GO:0000015">
    <property type="term" value="C:phosphopyruvate hydratase complex"/>
    <property type="evidence" value="ECO:0007669"/>
    <property type="project" value="InterPro"/>
</dbReference>
<organism evidence="15 16">
    <name type="scientific">Candidatus Magasanikbacteria bacterium GW2011_GWC2_41_17</name>
    <dbReference type="NCBI Taxonomy" id="1619048"/>
    <lineage>
        <taxon>Bacteria</taxon>
        <taxon>Candidatus Magasanikiibacteriota</taxon>
    </lineage>
</organism>
<dbReference type="GO" id="GO:0000287">
    <property type="term" value="F:magnesium ion binding"/>
    <property type="evidence" value="ECO:0007669"/>
    <property type="project" value="UniProtKB-UniRule"/>
</dbReference>
<dbReference type="PIRSF" id="PIRSF001400">
    <property type="entry name" value="Enolase"/>
    <property type="match status" value="1"/>
</dbReference>
<dbReference type="NCBIfam" id="TIGR01060">
    <property type="entry name" value="eno"/>
    <property type="match status" value="1"/>
</dbReference>
<feature type="binding site" evidence="11">
    <location>
        <position position="298"/>
    </location>
    <ligand>
        <name>substrate</name>
    </ligand>
</feature>
<dbReference type="EMBL" id="LCAV01000032">
    <property type="protein sequence ID" value="KKR97393.1"/>
    <property type="molecule type" value="Genomic_DNA"/>
</dbReference>
<reference evidence="15 16" key="1">
    <citation type="journal article" date="2015" name="Nature">
        <title>rRNA introns, odd ribosomes, and small enigmatic genomes across a large radiation of phyla.</title>
        <authorList>
            <person name="Brown C.T."/>
            <person name="Hug L.A."/>
            <person name="Thomas B.C."/>
            <person name="Sharon I."/>
            <person name="Castelle C.J."/>
            <person name="Singh A."/>
            <person name="Wilkins M.J."/>
            <person name="Williams K.H."/>
            <person name="Banfield J.F."/>
        </authorList>
    </citation>
    <scope>NUCLEOTIDE SEQUENCE [LARGE SCALE GENOMIC DNA]</scope>
</reference>
<comment type="function">
    <text evidence="9">Catalyzes the reversible conversion of 2-phosphoglycerate (2-PG) into phosphoenolpyruvate (PEP). It is essential for the degradation of carbohydrates via glycolysis.</text>
</comment>
<comment type="similarity">
    <text evidence="2 9">Belongs to the enolase family.</text>
</comment>
<evidence type="ECO:0000256" key="4">
    <source>
        <dbReference type="ARBA" id="ARBA00017068"/>
    </source>
</evidence>
<dbReference type="SUPFAM" id="SSF51604">
    <property type="entry name" value="Enolase C-terminal domain-like"/>
    <property type="match status" value="1"/>
</dbReference>
<keyword evidence="7 9" id="KW-0324">Glycolysis</keyword>
<keyword evidence="8 9" id="KW-0456">Lyase</keyword>
<feature type="active site" description="Proton acceptor" evidence="9 10">
    <location>
        <position position="323"/>
    </location>
</feature>
<dbReference type="SUPFAM" id="SSF54826">
    <property type="entry name" value="Enolase N-terminal domain-like"/>
    <property type="match status" value="1"/>
</dbReference>
<name>A0A0G0V8M7_9BACT</name>
<evidence type="ECO:0000256" key="12">
    <source>
        <dbReference type="PIRSR" id="PIRSR001400-3"/>
    </source>
</evidence>
<dbReference type="InterPro" id="IPR029017">
    <property type="entry name" value="Enolase-like_N"/>
</dbReference>
<dbReference type="PANTHER" id="PTHR11902">
    <property type="entry name" value="ENOLASE"/>
    <property type="match status" value="1"/>
</dbReference>
<comment type="subcellular location">
    <subcellularLocation>
        <location evidence="9">Cytoplasm</location>
    </subcellularLocation>
    <subcellularLocation>
        <location evidence="9">Secreted</location>
    </subcellularLocation>
    <subcellularLocation>
        <location evidence="9">Cell surface</location>
    </subcellularLocation>
    <text evidence="9">Fractions of enolase are present in both the cytoplasm and on the cell surface.</text>
</comment>
<dbReference type="InterPro" id="IPR020811">
    <property type="entry name" value="Enolase_N"/>
</dbReference>
<dbReference type="PANTHER" id="PTHR11902:SF1">
    <property type="entry name" value="ENOLASE"/>
    <property type="match status" value="1"/>
</dbReference>
<dbReference type="SMART" id="SM01192">
    <property type="entry name" value="Enolase_C"/>
    <property type="match status" value="1"/>
</dbReference>
<evidence type="ECO:0000313" key="15">
    <source>
        <dbReference type="EMBL" id="KKR97393.1"/>
    </source>
</evidence>
<feature type="binding site" evidence="9">
    <location>
        <position position="151"/>
    </location>
    <ligand>
        <name>(2R)-2-phosphoglycerate</name>
        <dbReference type="ChEBI" id="CHEBI:58289"/>
    </ligand>
</feature>
<dbReference type="InterPro" id="IPR020809">
    <property type="entry name" value="Enolase_CS"/>
</dbReference>
<evidence type="ECO:0000256" key="10">
    <source>
        <dbReference type="PIRSR" id="PIRSR001400-1"/>
    </source>
</evidence>
<proteinExistence type="inferred from homology"/>
<dbReference type="UniPathway" id="UPA00109">
    <property type="reaction ID" value="UER00187"/>
</dbReference>
<dbReference type="InterPro" id="IPR036849">
    <property type="entry name" value="Enolase-like_C_sf"/>
</dbReference>
<dbReference type="PRINTS" id="PR00148">
    <property type="entry name" value="ENOLASE"/>
</dbReference>
<dbReference type="SFLD" id="SFLDS00001">
    <property type="entry name" value="Enolase"/>
    <property type="match status" value="1"/>
</dbReference>
<comment type="pathway">
    <text evidence="1 9">Carbohydrate degradation; glycolysis; pyruvate from D-glyceraldehyde 3-phosphate: step 4/5.</text>
</comment>
<dbReference type="AlphaFoldDB" id="A0A0G0V8M7"/>
<dbReference type="SMART" id="SM01193">
    <property type="entry name" value="Enolase_N"/>
    <property type="match status" value="1"/>
</dbReference>
<evidence type="ECO:0000259" key="13">
    <source>
        <dbReference type="SMART" id="SM01192"/>
    </source>
</evidence>
<dbReference type="PROSITE" id="PS00164">
    <property type="entry name" value="ENOLASE"/>
    <property type="match status" value="1"/>
</dbReference>
<keyword evidence="6 9" id="KW-0460">Magnesium</keyword>
<dbReference type="PATRIC" id="fig|1619048.3.peg.727"/>
<evidence type="ECO:0000313" key="16">
    <source>
        <dbReference type="Proteomes" id="UP000034108"/>
    </source>
</evidence>
<dbReference type="GO" id="GO:0009986">
    <property type="term" value="C:cell surface"/>
    <property type="evidence" value="ECO:0007669"/>
    <property type="project" value="UniProtKB-SubCell"/>
</dbReference>
<feature type="binding site" evidence="11">
    <location>
        <position position="152"/>
    </location>
    <ligand>
        <name>substrate</name>
    </ligand>
</feature>
<feature type="binding site" evidence="9 12">
    <location>
        <position position="298"/>
    </location>
    <ligand>
        <name>Mg(2+)</name>
        <dbReference type="ChEBI" id="CHEBI:18420"/>
    </ligand>
</feature>
<feature type="binding site" evidence="9 12">
    <location>
        <position position="270"/>
    </location>
    <ligand>
        <name>Mg(2+)</name>
        <dbReference type="ChEBI" id="CHEBI:18420"/>
    </ligand>
</feature>
<evidence type="ECO:0000259" key="14">
    <source>
        <dbReference type="SMART" id="SM01193"/>
    </source>
</evidence>
<evidence type="ECO:0000256" key="9">
    <source>
        <dbReference type="HAMAP-Rule" id="MF_00318"/>
    </source>
</evidence>
<evidence type="ECO:0000256" key="5">
    <source>
        <dbReference type="ARBA" id="ARBA00022525"/>
    </source>
</evidence>
<comment type="cofactor">
    <cofactor evidence="12">
        <name>Mg(2+)</name>
        <dbReference type="ChEBI" id="CHEBI:18420"/>
    </cofactor>
    <text evidence="12">Mg(2+) is required for catalysis and for stabilizing the dimer.</text>
</comment>
<keyword evidence="9" id="KW-0963">Cytoplasm</keyword>
<feature type="binding site" evidence="9">
    <location>
        <position position="374"/>
    </location>
    <ligand>
        <name>(2R)-2-phosphoglycerate</name>
        <dbReference type="ChEBI" id="CHEBI:58289"/>
    </ligand>
</feature>
<dbReference type="GO" id="GO:0006096">
    <property type="term" value="P:glycolytic process"/>
    <property type="evidence" value="ECO:0007669"/>
    <property type="project" value="UniProtKB-UniRule"/>
</dbReference>
<dbReference type="STRING" id="1619048.UU49_C0032G0006"/>
<dbReference type="GO" id="GO:0005576">
    <property type="term" value="C:extracellular region"/>
    <property type="evidence" value="ECO:0007669"/>
    <property type="project" value="UniProtKB-SubCell"/>
</dbReference>
<dbReference type="InterPro" id="IPR000941">
    <property type="entry name" value="Enolase"/>
</dbReference>
<evidence type="ECO:0000256" key="6">
    <source>
        <dbReference type="ARBA" id="ARBA00022842"/>
    </source>
</evidence>
<feature type="domain" description="Enolase C-terminal TIM barrel" evidence="13">
    <location>
        <begin position="127"/>
        <end position="397"/>
    </location>
</feature>
<dbReference type="SFLD" id="SFLDG00178">
    <property type="entry name" value="enolase"/>
    <property type="match status" value="1"/>
</dbReference>
<comment type="caution">
    <text evidence="15">The sequence shown here is derived from an EMBL/GenBank/DDBJ whole genome shotgun (WGS) entry which is preliminary data.</text>
</comment>
<dbReference type="InterPro" id="IPR020810">
    <property type="entry name" value="Enolase_C"/>
</dbReference>
<dbReference type="Proteomes" id="UP000034108">
    <property type="component" value="Unassembled WGS sequence"/>
</dbReference>
<feature type="binding site" evidence="9 12">
    <location>
        <position position="229"/>
    </location>
    <ligand>
        <name>Mg(2+)</name>
        <dbReference type="ChEBI" id="CHEBI:18420"/>
    </ligand>
</feature>
<dbReference type="SFLD" id="SFLDF00002">
    <property type="entry name" value="enolase"/>
    <property type="match status" value="1"/>
</dbReference>
<gene>
    <name evidence="9" type="primary">eno</name>
    <name evidence="15" type="ORF">UU49_C0032G0006</name>
</gene>
<feature type="active site" description="Proton donor" evidence="9 10">
    <location>
        <position position="192"/>
    </location>
</feature>
<protein>
    <recommendedName>
        <fullName evidence="4 9">Enolase</fullName>
        <ecNumber evidence="3 9">4.2.1.11</ecNumber>
    </recommendedName>
    <alternativeName>
        <fullName evidence="9">2-phospho-D-glycerate hydro-lyase</fullName>
    </alternativeName>
    <alternativeName>
        <fullName evidence="9">2-phosphoglycerate dehydratase</fullName>
    </alternativeName>
</protein>
<feature type="binding site" evidence="9">
    <location>
        <position position="352"/>
    </location>
    <ligand>
        <name>(2R)-2-phosphoglycerate</name>
        <dbReference type="ChEBI" id="CHEBI:58289"/>
    </ligand>
</feature>
<feature type="binding site" evidence="11">
    <location>
        <position position="270"/>
    </location>
    <ligand>
        <name>substrate</name>
    </ligand>
</feature>
<comment type="catalytic activity">
    <reaction evidence="9">
        <text>(2R)-2-phosphoglycerate = phosphoenolpyruvate + H2O</text>
        <dbReference type="Rhea" id="RHEA:10164"/>
        <dbReference type="ChEBI" id="CHEBI:15377"/>
        <dbReference type="ChEBI" id="CHEBI:58289"/>
        <dbReference type="ChEBI" id="CHEBI:58702"/>
        <dbReference type="EC" id="4.2.1.11"/>
    </reaction>
</comment>
<dbReference type="GO" id="GO:0004634">
    <property type="term" value="F:phosphopyruvate hydratase activity"/>
    <property type="evidence" value="ECO:0007669"/>
    <property type="project" value="UniProtKB-UniRule"/>
</dbReference>
<evidence type="ECO:0000256" key="8">
    <source>
        <dbReference type="ARBA" id="ARBA00023239"/>
    </source>
</evidence>
<accession>A0A0G0V8M7</accession>
<keyword evidence="5 9" id="KW-0964">Secreted</keyword>
<feature type="binding site" evidence="9">
    <location>
        <position position="353"/>
    </location>
    <ligand>
        <name>(2R)-2-phosphoglycerate</name>
        <dbReference type="ChEBI" id="CHEBI:58289"/>
    </ligand>
</feature>
<dbReference type="Pfam" id="PF00113">
    <property type="entry name" value="Enolase_C"/>
    <property type="match status" value="1"/>
</dbReference>
<evidence type="ECO:0000256" key="2">
    <source>
        <dbReference type="ARBA" id="ARBA00009604"/>
    </source>
</evidence>
<feature type="binding site" evidence="11">
    <location>
        <begin position="350"/>
        <end position="353"/>
    </location>
    <ligand>
        <name>substrate</name>
    </ligand>
</feature>
<dbReference type="EC" id="4.2.1.11" evidence="3 9"/>
<evidence type="ECO:0000256" key="11">
    <source>
        <dbReference type="PIRSR" id="PIRSR001400-2"/>
    </source>
</evidence>
<dbReference type="Gene3D" id="3.20.20.120">
    <property type="entry name" value="Enolase-like C-terminal domain"/>
    <property type="match status" value="1"/>
</dbReference>
<evidence type="ECO:0000256" key="3">
    <source>
        <dbReference type="ARBA" id="ARBA00012058"/>
    </source>
</evidence>
<feature type="binding site" evidence="11">
    <location>
        <position position="143"/>
    </location>
    <ligand>
        <name>substrate</name>
    </ligand>
</feature>
<feature type="binding site" evidence="11">
    <location>
        <position position="374"/>
    </location>
    <ligand>
        <name>substrate</name>
    </ligand>
</feature>
<keyword evidence="9 12" id="KW-0479">Metal-binding</keyword>
<sequence>MKIKQIQAREILDSRGNPTIRTRVVLDSGALGEASVPSGASTGSHDGVLKAVKNVNGEIAKLLMGMDCAKQAEIDKKMMEADGTDNKSRFGANAILSVSMACARAAAAAKQKPLYEYLCSVFSFSCEFFLPIPVMNVLNGGKHADSGMEVQEFMIVPLQKTMVERVRAGAEIFYTLKLLLQKQGFSTGVGDEGGFAPRLKNNEEALKCLVSAIKSAGYAPGKEIALAIDAAASEFFANGKYNFEGKKLSAEELSKIYLSWVKKYPLISIEDPFAEDDWEAWVYFNAAGVSKKTMIVGDDLFVTNVERLKKGVKLGAANAILIKLNQIGTLTETIEAIKLARKNNYKVVISHRSGETADTFIADLAVAVGADFIKTGSLSRSERVEKYNRLMEIEQEI</sequence>
<feature type="binding site" evidence="9">
    <location>
        <position position="323"/>
    </location>
    <ligand>
        <name>(2R)-2-phosphoglycerate</name>
        <dbReference type="ChEBI" id="CHEBI:58289"/>
    </ligand>
</feature>
<dbReference type="HAMAP" id="MF_00318">
    <property type="entry name" value="Enolase"/>
    <property type="match status" value="1"/>
</dbReference>
<dbReference type="CDD" id="cd03313">
    <property type="entry name" value="enolase"/>
    <property type="match status" value="1"/>
</dbReference>
<feature type="domain" description="Enolase N-terminal" evidence="14">
    <location>
        <begin position="3"/>
        <end position="118"/>
    </location>
</feature>
<dbReference type="Gene3D" id="3.30.390.10">
    <property type="entry name" value="Enolase-like, N-terminal domain"/>
    <property type="match status" value="1"/>
</dbReference>
<evidence type="ECO:0000256" key="1">
    <source>
        <dbReference type="ARBA" id="ARBA00005031"/>
    </source>
</evidence>
<dbReference type="Pfam" id="PF03952">
    <property type="entry name" value="Enolase_N"/>
    <property type="match status" value="1"/>
</dbReference>